<dbReference type="AlphaFoldDB" id="A0A369K8C2"/>
<feature type="transmembrane region" description="Helical" evidence="2">
    <location>
        <begin position="168"/>
        <end position="190"/>
    </location>
</feature>
<proteinExistence type="predicted"/>
<keyword evidence="2" id="KW-0472">Membrane</keyword>
<name>A0A369K8C2_HYPMA</name>
<accession>A0A369K8C2</accession>
<dbReference type="Proteomes" id="UP000076154">
    <property type="component" value="Unassembled WGS sequence"/>
</dbReference>
<feature type="transmembrane region" description="Helical" evidence="2">
    <location>
        <begin position="142"/>
        <end position="162"/>
    </location>
</feature>
<feature type="region of interest" description="Disordered" evidence="1">
    <location>
        <begin position="348"/>
        <end position="399"/>
    </location>
</feature>
<evidence type="ECO:0000256" key="2">
    <source>
        <dbReference type="SAM" id="Phobius"/>
    </source>
</evidence>
<protein>
    <submittedName>
        <fullName evidence="3">Uncharacterized protein</fullName>
    </submittedName>
</protein>
<keyword evidence="4" id="KW-1185">Reference proteome</keyword>
<evidence type="ECO:0000256" key="1">
    <source>
        <dbReference type="SAM" id="MobiDB-lite"/>
    </source>
</evidence>
<keyword evidence="2" id="KW-1133">Transmembrane helix</keyword>
<dbReference type="OrthoDB" id="1937642at2759"/>
<organism evidence="3 4">
    <name type="scientific">Hypsizygus marmoreus</name>
    <name type="common">White beech mushroom</name>
    <name type="synonym">Agaricus marmoreus</name>
    <dbReference type="NCBI Taxonomy" id="39966"/>
    <lineage>
        <taxon>Eukaryota</taxon>
        <taxon>Fungi</taxon>
        <taxon>Dikarya</taxon>
        <taxon>Basidiomycota</taxon>
        <taxon>Agaricomycotina</taxon>
        <taxon>Agaricomycetes</taxon>
        <taxon>Agaricomycetidae</taxon>
        <taxon>Agaricales</taxon>
        <taxon>Tricholomatineae</taxon>
        <taxon>Lyophyllaceae</taxon>
        <taxon>Hypsizygus</taxon>
    </lineage>
</organism>
<feature type="transmembrane region" description="Helical" evidence="2">
    <location>
        <begin position="20"/>
        <end position="38"/>
    </location>
</feature>
<comment type="caution">
    <text evidence="3">The sequence shown here is derived from an EMBL/GenBank/DDBJ whole genome shotgun (WGS) entry which is preliminary data.</text>
</comment>
<feature type="compositionally biased region" description="Basic and acidic residues" evidence="1">
    <location>
        <begin position="383"/>
        <end position="399"/>
    </location>
</feature>
<feature type="transmembrane region" description="Helical" evidence="2">
    <location>
        <begin position="44"/>
        <end position="64"/>
    </location>
</feature>
<dbReference type="InParanoid" id="A0A369K8C2"/>
<reference evidence="3" key="1">
    <citation type="submission" date="2018-04" db="EMBL/GenBank/DDBJ databases">
        <title>Whole genome sequencing of Hypsizygus marmoreus.</title>
        <authorList>
            <person name="Choi I.-G."/>
            <person name="Min B."/>
            <person name="Kim J.-G."/>
            <person name="Kim S."/>
            <person name="Oh Y.-L."/>
            <person name="Kong W.-S."/>
            <person name="Park H."/>
            <person name="Jeong J."/>
            <person name="Song E.-S."/>
        </authorList>
    </citation>
    <scope>NUCLEOTIDE SEQUENCE [LARGE SCALE GENOMIC DNA]</scope>
    <source>
        <strain evidence="3">51987-8</strain>
    </source>
</reference>
<sequence length="399" mass="43893">MSTSPSNELKQQWRTPTDILSVLLLIGGNIVQMALAQLSGSHIVPVAFSFGWAAYSFTALMSVIGDRKLMPPTDCPSIVIETTNGFVRSNNSWILGRLLRDLEVKHVVERRGAPLWVRVYGACDPNTPRARGGLLRSLIRDWVWTMGIITVTLQFGIAAIPWVLHGNWAVLVVTAAGTTMAFVCGALPQWRREKWACRRNWKGTAALTRGNGSRLVVVIYGNGVGLNLSDLASGRVILAWGTREVIAVLALLWLALLVTVSGLRKDTWYFMGIGLLGMMQNVTAAGASRSPEDFGMPIQFYEEFSSPKVMKTLQSTEIRYPGVGAALLPVFFPGVLRKDEHIWWSAMKDKSREEESDQKGLSTAVDGETDRVDAGQMIEGVTNEERAEGVTNEETKKNA</sequence>
<feature type="transmembrane region" description="Helical" evidence="2">
    <location>
        <begin position="245"/>
        <end position="263"/>
    </location>
</feature>
<evidence type="ECO:0000313" key="3">
    <source>
        <dbReference type="EMBL" id="RDB28073.1"/>
    </source>
</evidence>
<dbReference type="EMBL" id="LUEZ02000012">
    <property type="protein sequence ID" value="RDB28073.1"/>
    <property type="molecule type" value="Genomic_DNA"/>
</dbReference>
<evidence type="ECO:0000313" key="4">
    <source>
        <dbReference type="Proteomes" id="UP000076154"/>
    </source>
</evidence>
<dbReference type="STRING" id="39966.A0A369K8C2"/>
<keyword evidence="2" id="KW-0812">Transmembrane</keyword>
<gene>
    <name evidence="3" type="ORF">Hypma_001366</name>
</gene>